<evidence type="ECO:0000256" key="5">
    <source>
        <dbReference type="ARBA" id="ARBA00023136"/>
    </source>
</evidence>
<dbReference type="InterPro" id="IPR004680">
    <property type="entry name" value="Cit_transptr-like_dom"/>
</dbReference>
<keyword evidence="5 7" id="KW-0472">Membrane</keyword>
<evidence type="ECO:0000256" key="2">
    <source>
        <dbReference type="ARBA" id="ARBA00022448"/>
    </source>
</evidence>
<feature type="transmembrane region" description="Helical" evidence="7">
    <location>
        <begin position="490"/>
        <end position="513"/>
    </location>
</feature>
<keyword evidence="2" id="KW-0813">Transport</keyword>
<protein>
    <recommendedName>
        <fullName evidence="8">Citrate transporter-like domain-containing protein</fullName>
    </recommendedName>
</protein>
<feature type="transmembrane region" description="Helical" evidence="7">
    <location>
        <begin position="97"/>
        <end position="117"/>
    </location>
</feature>
<evidence type="ECO:0000259" key="8">
    <source>
        <dbReference type="Pfam" id="PF03600"/>
    </source>
</evidence>
<comment type="subcellular location">
    <subcellularLocation>
        <location evidence="1">Membrane</location>
        <topology evidence="1">Multi-pass membrane protein</topology>
    </subcellularLocation>
</comment>
<dbReference type="Proteomes" id="UP000663880">
    <property type="component" value="Unassembled WGS sequence"/>
</dbReference>
<feature type="transmembrane region" description="Helical" evidence="7">
    <location>
        <begin position="248"/>
        <end position="272"/>
    </location>
</feature>
<feature type="compositionally biased region" description="Gly residues" evidence="6">
    <location>
        <begin position="570"/>
        <end position="582"/>
    </location>
</feature>
<evidence type="ECO:0000256" key="3">
    <source>
        <dbReference type="ARBA" id="ARBA00022692"/>
    </source>
</evidence>
<keyword evidence="3 7" id="KW-0812">Transmembrane</keyword>
<feature type="transmembrane region" description="Helical" evidence="7">
    <location>
        <begin position="442"/>
        <end position="470"/>
    </location>
</feature>
<name>A0A821R703_9NEOP</name>
<evidence type="ECO:0000313" key="9">
    <source>
        <dbReference type="EMBL" id="CAF4834501.1"/>
    </source>
</evidence>
<gene>
    <name evidence="9" type="ORF">PMACD_LOCUS5600</name>
</gene>
<dbReference type="GO" id="GO:0015141">
    <property type="term" value="F:succinate transmembrane transporter activity"/>
    <property type="evidence" value="ECO:0007669"/>
    <property type="project" value="TreeGrafter"/>
</dbReference>
<feature type="transmembrane region" description="Helical" evidence="7">
    <location>
        <begin position="399"/>
        <end position="421"/>
    </location>
</feature>
<evidence type="ECO:0000313" key="10">
    <source>
        <dbReference type="Proteomes" id="UP000663880"/>
    </source>
</evidence>
<feature type="domain" description="Citrate transporter-like" evidence="8">
    <location>
        <begin position="63"/>
        <end position="473"/>
    </location>
</feature>
<feature type="transmembrane region" description="Helical" evidence="7">
    <location>
        <begin position="208"/>
        <end position="227"/>
    </location>
</feature>
<evidence type="ECO:0000256" key="4">
    <source>
        <dbReference type="ARBA" id="ARBA00022989"/>
    </source>
</evidence>
<sequence>MGIGPKDPRTPVRDPLLRLKNVFARHFKGIIGVLVPIAALSWQPEKGQNDITVMCMWFMMFWFLIWQPVSVPVVGLIPLFLLPMSGVMSSPDVCSSYFNDSVCLFVLSGMVLLLLNISGFDRRFALWLLCSGDNCQFSGKRIVFKSSVAAFVMSMFSNRLIASSAITQYLTPAYVNLQSYTARYRATEPNYDTMRHIVLNAVQTSSSIGSTAILHSSYTIVAMRAMFSEQDKKLVFPDIFNYLQYTVFAFPTAFFMFILNVCYHMLLINWLIGKPMSASSMTEFRNSILKNKNSIPKRATPHEKMTVLFAILYLIAVMFRWSRWSGASWAKNKTLPNNENLPMVKDASVAAVFLLLIHVIPRTCGWMKILQAEKKSECGSLKPDSALMFWRFVDKNTNYGYIILIGSGVALVRAIKAANGYPKCFNFYEKLMDSKTNWNNQMALIAVIASIGPNIISGVGSLISFLPLILSIRGEGEDAENPWKQNRYAAVLAAGMGSSFGFMLPFLYTPAYFCHYTGKVPIKKMILYSIGTLIICAIVLWVATCFWAPIVWQPTAEGFEGVVVVEGGADAGGGDAGGGGDEGGGDEPEP</sequence>
<dbReference type="EMBL" id="CAJOBZ010000011">
    <property type="protein sequence ID" value="CAF4834501.1"/>
    <property type="molecule type" value="Genomic_DNA"/>
</dbReference>
<feature type="transmembrane region" description="Helical" evidence="7">
    <location>
        <begin position="54"/>
        <end position="77"/>
    </location>
</feature>
<dbReference type="PANTHER" id="PTHR10283">
    <property type="entry name" value="SOLUTE CARRIER FAMILY 13 MEMBER"/>
    <property type="match status" value="1"/>
</dbReference>
<dbReference type="OrthoDB" id="10260443at2759"/>
<feature type="transmembrane region" description="Helical" evidence="7">
    <location>
        <begin position="343"/>
        <end position="360"/>
    </location>
</feature>
<dbReference type="GO" id="GO:0015137">
    <property type="term" value="F:citrate transmembrane transporter activity"/>
    <property type="evidence" value="ECO:0007669"/>
    <property type="project" value="TreeGrafter"/>
</dbReference>
<dbReference type="AlphaFoldDB" id="A0A821R703"/>
<dbReference type="GO" id="GO:0005886">
    <property type="term" value="C:plasma membrane"/>
    <property type="evidence" value="ECO:0007669"/>
    <property type="project" value="TreeGrafter"/>
</dbReference>
<organism evidence="9 10">
    <name type="scientific">Pieris macdunnoughi</name>
    <dbReference type="NCBI Taxonomy" id="345717"/>
    <lineage>
        <taxon>Eukaryota</taxon>
        <taxon>Metazoa</taxon>
        <taxon>Ecdysozoa</taxon>
        <taxon>Arthropoda</taxon>
        <taxon>Hexapoda</taxon>
        <taxon>Insecta</taxon>
        <taxon>Pterygota</taxon>
        <taxon>Neoptera</taxon>
        <taxon>Endopterygota</taxon>
        <taxon>Lepidoptera</taxon>
        <taxon>Glossata</taxon>
        <taxon>Ditrysia</taxon>
        <taxon>Papilionoidea</taxon>
        <taxon>Pieridae</taxon>
        <taxon>Pierinae</taxon>
        <taxon>Pieris</taxon>
    </lineage>
</organism>
<comment type="caution">
    <text evidence="9">The sequence shown here is derived from an EMBL/GenBank/DDBJ whole genome shotgun (WGS) entry which is preliminary data.</text>
</comment>
<evidence type="ECO:0000256" key="1">
    <source>
        <dbReference type="ARBA" id="ARBA00004141"/>
    </source>
</evidence>
<proteinExistence type="predicted"/>
<evidence type="ECO:0000256" key="7">
    <source>
        <dbReference type="SAM" id="Phobius"/>
    </source>
</evidence>
<reference evidence="9" key="1">
    <citation type="submission" date="2021-02" db="EMBL/GenBank/DDBJ databases">
        <authorList>
            <person name="Steward A R."/>
        </authorList>
    </citation>
    <scope>NUCLEOTIDE SEQUENCE</scope>
</reference>
<feature type="region of interest" description="Disordered" evidence="6">
    <location>
        <begin position="570"/>
        <end position="590"/>
    </location>
</feature>
<feature type="transmembrane region" description="Helical" evidence="7">
    <location>
        <begin position="305"/>
        <end position="322"/>
    </location>
</feature>
<accession>A0A821R703</accession>
<dbReference type="Pfam" id="PF03600">
    <property type="entry name" value="CitMHS"/>
    <property type="match status" value="1"/>
</dbReference>
<keyword evidence="4 7" id="KW-1133">Transmembrane helix</keyword>
<feature type="transmembrane region" description="Helical" evidence="7">
    <location>
        <begin position="525"/>
        <end position="550"/>
    </location>
</feature>
<dbReference type="PANTHER" id="PTHR10283:SF82">
    <property type="entry name" value="SOLUTE CARRIER FAMILY 13 MEMBER 2"/>
    <property type="match status" value="1"/>
</dbReference>
<keyword evidence="10" id="KW-1185">Reference proteome</keyword>
<evidence type="ECO:0000256" key="6">
    <source>
        <dbReference type="SAM" id="MobiDB-lite"/>
    </source>
</evidence>